<keyword evidence="10" id="KW-1185">Reference proteome</keyword>
<comment type="caution">
    <text evidence="9">The sequence shown here is derived from an EMBL/GenBank/DDBJ whole genome shotgun (WGS) entry which is preliminary data.</text>
</comment>
<dbReference type="InterPro" id="IPR044880">
    <property type="entry name" value="NCX_ion-bd_dom_sf"/>
</dbReference>
<gene>
    <name evidence="9" type="ORF">BC936DRAFT_137332</name>
</gene>
<evidence type="ECO:0000256" key="4">
    <source>
        <dbReference type="ARBA" id="ARBA00022692"/>
    </source>
</evidence>
<feature type="transmembrane region" description="Helical" evidence="7">
    <location>
        <begin position="72"/>
        <end position="93"/>
    </location>
</feature>
<feature type="transmembrane region" description="Helical" evidence="7">
    <location>
        <begin position="199"/>
        <end position="218"/>
    </location>
</feature>
<dbReference type="GO" id="GO:0006874">
    <property type="term" value="P:intracellular calcium ion homeostasis"/>
    <property type="evidence" value="ECO:0007669"/>
    <property type="project" value="TreeGrafter"/>
</dbReference>
<evidence type="ECO:0000313" key="10">
    <source>
        <dbReference type="Proteomes" id="UP000268093"/>
    </source>
</evidence>
<accession>A0A433CXN2</accession>
<evidence type="ECO:0000259" key="8">
    <source>
        <dbReference type="Pfam" id="PF01699"/>
    </source>
</evidence>
<dbReference type="AlphaFoldDB" id="A0A433CXN2"/>
<keyword evidence="4 7" id="KW-0812">Transmembrane</keyword>
<proteinExistence type="inferred from homology"/>
<name>A0A433CXN2_9FUNG</name>
<dbReference type="InterPro" id="IPR004837">
    <property type="entry name" value="NaCa_Exmemb"/>
</dbReference>
<keyword evidence="3" id="KW-0813">Transport</keyword>
<comment type="subcellular location">
    <subcellularLocation>
        <location evidence="1">Membrane</location>
        <topology evidence="1">Multi-pass membrane protein</topology>
    </subcellularLocation>
</comment>
<feature type="transmembrane region" description="Helical" evidence="7">
    <location>
        <begin position="100"/>
        <end position="119"/>
    </location>
</feature>
<dbReference type="GO" id="GO:0008324">
    <property type="term" value="F:monoatomic cation transmembrane transporter activity"/>
    <property type="evidence" value="ECO:0007669"/>
    <property type="project" value="TreeGrafter"/>
</dbReference>
<dbReference type="Pfam" id="PF01699">
    <property type="entry name" value="Na_Ca_ex"/>
    <property type="match status" value="1"/>
</dbReference>
<organism evidence="9 10">
    <name type="scientific">Jimgerdemannia flammicorona</name>
    <dbReference type="NCBI Taxonomy" id="994334"/>
    <lineage>
        <taxon>Eukaryota</taxon>
        <taxon>Fungi</taxon>
        <taxon>Fungi incertae sedis</taxon>
        <taxon>Mucoromycota</taxon>
        <taxon>Mucoromycotina</taxon>
        <taxon>Endogonomycetes</taxon>
        <taxon>Endogonales</taxon>
        <taxon>Endogonaceae</taxon>
        <taxon>Jimgerdemannia</taxon>
    </lineage>
</organism>
<evidence type="ECO:0000256" key="6">
    <source>
        <dbReference type="ARBA" id="ARBA00023136"/>
    </source>
</evidence>
<dbReference type="OrthoDB" id="2399532at2759"/>
<dbReference type="GO" id="GO:0016020">
    <property type="term" value="C:membrane"/>
    <property type="evidence" value="ECO:0007669"/>
    <property type="project" value="UniProtKB-SubCell"/>
</dbReference>
<feature type="transmembrane region" description="Helical" evidence="7">
    <location>
        <begin position="125"/>
        <end position="149"/>
    </location>
</feature>
<feature type="domain" description="Sodium/calcium exchanger membrane region" evidence="8">
    <location>
        <begin position="58"/>
        <end position="143"/>
    </location>
</feature>
<keyword evidence="6 7" id="KW-0472">Membrane</keyword>
<comment type="similarity">
    <text evidence="2">Belongs to the Ca(2+):cation antiporter (CaCA) (TC 2.A.19) family.</text>
</comment>
<evidence type="ECO:0000256" key="3">
    <source>
        <dbReference type="ARBA" id="ARBA00022448"/>
    </source>
</evidence>
<protein>
    <recommendedName>
        <fullName evidence="8">Sodium/calcium exchanger membrane region domain-containing protein</fullName>
    </recommendedName>
</protein>
<dbReference type="Proteomes" id="UP000268093">
    <property type="component" value="Unassembled WGS sequence"/>
</dbReference>
<evidence type="ECO:0000256" key="1">
    <source>
        <dbReference type="ARBA" id="ARBA00004141"/>
    </source>
</evidence>
<dbReference type="Gene3D" id="1.20.1420.30">
    <property type="entry name" value="NCX, central ion-binding region"/>
    <property type="match status" value="1"/>
</dbReference>
<dbReference type="InterPro" id="IPR051359">
    <property type="entry name" value="CaCA_antiporter"/>
</dbReference>
<reference evidence="9 10" key="1">
    <citation type="journal article" date="2018" name="New Phytol.">
        <title>Phylogenomics of Endogonaceae and evolution of mycorrhizas within Mucoromycota.</title>
        <authorList>
            <person name="Chang Y."/>
            <person name="Desiro A."/>
            <person name="Na H."/>
            <person name="Sandor L."/>
            <person name="Lipzen A."/>
            <person name="Clum A."/>
            <person name="Barry K."/>
            <person name="Grigoriev I.V."/>
            <person name="Martin F.M."/>
            <person name="Stajich J.E."/>
            <person name="Smith M.E."/>
            <person name="Bonito G."/>
            <person name="Spatafora J.W."/>
        </authorList>
    </citation>
    <scope>NUCLEOTIDE SEQUENCE [LARGE SCALE GENOMIC DNA]</scope>
    <source>
        <strain evidence="9 10">GMNB39</strain>
    </source>
</reference>
<evidence type="ECO:0000256" key="7">
    <source>
        <dbReference type="SAM" id="Phobius"/>
    </source>
</evidence>
<dbReference type="EMBL" id="RBNI01011232">
    <property type="protein sequence ID" value="RUP43328.1"/>
    <property type="molecule type" value="Genomic_DNA"/>
</dbReference>
<evidence type="ECO:0000256" key="5">
    <source>
        <dbReference type="ARBA" id="ARBA00022989"/>
    </source>
</evidence>
<evidence type="ECO:0000256" key="2">
    <source>
        <dbReference type="ARBA" id="ARBA00008170"/>
    </source>
</evidence>
<sequence length="343" mass="38829">MDWLVSPFWRLATEARTYSVHLGVGPEFLYQSPTFCKLGPEYKPFLPPPQQNKKNQHSAMKAQSGSLAIGELIGAASFIASVVAGSMAVVAPFRVSRLPFLRDLSFFMCAILIVVAIVWDGKIYLYESVILIAFYAIYVAVVVVGNVWWRRNHEQRELMKRAREGFGEMGPEALTLFDSNRRGGRLISFRRGKGGEWRVLCFWWSVVLLMSLLLSYHVNRYPYSLPLPYLAIQSRMNMSDDDEPLSRFYDDEIDGIFPSSPRPLSASSPGSDQLRFAFDHRAPQAMSSHIMGRRPGIRPSFFGAIEVMIATLRAYQCRTDSVETVPGRCAFARKDQPALWPPE</sequence>
<keyword evidence="5 7" id="KW-1133">Transmembrane helix</keyword>
<dbReference type="PANTHER" id="PTHR12266">
    <property type="entry name" value="NA+/CA2+ K+ INDEPENDENT EXCHANGER"/>
    <property type="match status" value="1"/>
</dbReference>
<dbReference type="PANTHER" id="PTHR12266:SF0">
    <property type="entry name" value="MITOCHONDRIAL SODIUM_CALCIUM EXCHANGER PROTEIN"/>
    <property type="match status" value="1"/>
</dbReference>
<evidence type="ECO:0000313" key="9">
    <source>
        <dbReference type="EMBL" id="RUP43328.1"/>
    </source>
</evidence>